<evidence type="ECO:0000313" key="2">
    <source>
        <dbReference type="Proteomes" id="UP000249757"/>
    </source>
</evidence>
<dbReference type="Pfam" id="PF17254">
    <property type="entry name" value="DUF5321"/>
    <property type="match status" value="1"/>
</dbReference>
<reference evidence="2" key="1">
    <citation type="journal article" date="2022" name="Microb. Genom.">
        <title>A global pangenome for the wheat fungal pathogen Pyrenophora tritici-repentis and prediction of effector protein structural homology.</title>
        <authorList>
            <person name="Moolhuijzen P.M."/>
            <person name="See P.T."/>
            <person name="Shi G."/>
            <person name="Powell H.R."/>
            <person name="Cockram J."/>
            <person name="Jorgensen L.N."/>
            <person name="Benslimane H."/>
            <person name="Strelkov S.E."/>
            <person name="Turner J."/>
            <person name="Liu Z."/>
            <person name="Moffat C.S."/>
        </authorList>
    </citation>
    <scope>NUCLEOTIDE SEQUENCE [LARGE SCALE GENOMIC DNA]</scope>
</reference>
<name>A0A922NBU9_9PLEO</name>
<dbReference type="EMBL" id="NRDI02000014">
    <property type="protein sequence ID" value="KAI1511321.1"/>
    <property type="molecule type" value="Genomic_DNA"/>
</dbReference>
<dbReference type="Proteomes" id="UP000249757">
    <property type="component" value="Unassembled WGS sequence"/>
</dbReference>
<gene>
    <name evidence="1" type="ORF">Ptr86124_009725</name>
</gene>
<comment type="caution">
    <text evidence="1">The sequence shown here is derived from an EMBL/GenBank/DDBJ whole genome shotgun (WGS) entry which is preliminary data.</text>
</comment>
<organism evidence="1 2">
    <name type="scientific">Pyrenophora tritici-repentis</name>
    <dbReference type="NCBI Taxonomy" id="45151"/>
    <lineage>
        <taxon>Eukaryota</taxon>
        <taxon>Fungi</taxon>
        <taxon>Dikarya</taxon>
        <taxon>Ascomycota</taxon>
        <taxon>Pezizomycotina</taxon>
        <taxon>Dothideomycetes</taxon>
        <taxon>Pleosporomycetidae</taxon>
        <taxon>Pleosporales</taxon>
        <taxon>Pleosporineae</taxon>
        <taxon>Pleosporaceae</taxon>
        <taxon>Pyrenophora</taxon>
    </lineage>
</organism>
<keyword evidence="2" id="KW-1185">Reference proteome</keyword>
<accession>A0A922NBU9</accession>
<evidence type="ECO:0000313" key="1">
    <source>
        <dbReference type="EMBL" id="KAI1511321.1"/>
    </source>
</evidence>
<protein>
    <submittedName>
        <fullName evidence="1">Uncharacterized protein</fullName>
    </submittedName>
</protein>
<sequence length="231" mass="26428">MRSFHHQITSTIELVRPLKRLVVMHPPSLFRQLLAMPVAHRTVLTPPMRLQARTFAMMASPLAHSRFISIPRIVQPSFWASMIPKPLRSRPENPRPKEWNPATPYIILGLLVGSQAIQILWLKQERSKQESKSRSKIAILERVIDRVRQGEDVPVEEMLGTGNAIEEGEWAQVLKELKDEEALYQKKNAKKELSIAGQQEDERNPTKTKLEKVEEGLTKAKVENVGGVKFY</sequence>
<dbReference type="InterPro" id="IPR035213">
    <property type="entry name" value="DUF5321"/>
</dbReference>
<proteinExistence type="predicted"/>
<dbReference type="AlphaFoldDB" id="A0A922NBU9"/>